<feature type="domain" description="HTH araC/xylS-type" evidence="5">
    <location>
        <begin position="265"/>
        <end position="369"/>
    </location>
</feature>
<evidence type="ECO:0000256" key="2">
    <source>
        <dbReference type="ARBA" id="ARBA00023125"/>
    </source>
</evidence>
<dbReference type="PROSITE" id="PS01124">
    <property type="entry name" value="HTH_ARAC_FAMILY_2"/>
    <property type="match status" value="1"/>
</dbReference>
<feature type="transmembrane region" description="Helical" evidence="4">
    <location>
        <begin position="34"/>
        <end position="51"/>
    </location>
</feature>
<sequence length="373" mass="43427">MINVLHSLFAGSTFLLAFLIITNTQKINIKANKWFASFIICIFFIAFETLLDDCNMSENSLLLSIISVLSCFSISPLFYLSIVYFTNPDTKWRKRNYLHFFLPLSIALLVIFLFAIDDNKEPNDVESIIANGIQFTLVTSLITQLLLYPILSYIKLLKHKKNIRFFSSNTEKIDLKWLQYLCVCLLIMIFFWMVEIILDTSNYTLSPAVDAVYLSGIFFITYNWSKQKEVYPFNSIENINDLIVEINTPTEKKKKLIEDDVLNDFKSRLLIIMNRKKPFLDCELNLEKLAQEINTSTHILSYVINTGFNENFYQFINRYRIEEAKKLIQNNNHLSLLGIGFEVGFNSKTTFNTTFKKITNKTPSEFKKMSSDL</sequence>
<keyword evidence="4" id="KW-0812">Transmembrane</keyword>
<dbReference type="Gene3D" id="1.10.10.60">
    <property type="entry name" value="Homeodomain-like"/>
    <property type="match status" value="2"/>
</dbReference>
<evidence type="ECO:0000256" key="4">
    <source>
        <dbReference type="SAM" id="Phobius"/>
    </source>
</evidence>
<keyword evidence="4" id="KW-1133">Transmembrane helix</keyword>
<feature type="transmembrane region" description="Helical" evidence="4">
    <location>
        <begin position="63"/>
        <end position="85"/>
    </location>
</feature>
<evidence type="ECO:0000259" key="5">
    <source>
        <dbReference type="PROSITE" id="PS01124"/>
    </source>
</evidence>
<protein>
    <submittedName>
        <fullName evidence="6">Helix-turn-helix domain-containing protein</fullName>
    </submittedName>
</protein>
<dbReference type="InterPro" id="IPR018062">
    <property type="entry name" value="HTH_AraC-typ_CS"/>
</dbReference>
<keyword evidence="4" id="KW-0472">Membrane</keyword>
<evidence type="ECO:0000256" key="1">
    <source>
        <dbReference type="ARBA" id="ARBA00023015"/>
    </source>
</evidence>
<dbReference type="EMBL" id="JBHMEY010000009">
    <property type="protein sequence ID" value="MFB9095663.1"/>
    <property type="molecule type" value="Genomic_DNA"/>
</dbReference>
<keyword evidence="2" id="KW-0238">DNA-binding</keyword>
<accession>A0ABV5GJV1</accession>
<keyword evidence="3" id="KW-0804">Transcription</keyword>
<proteinExistence type="predicted"/>
<feature type="transmembrane region" description="Helical" evidence="4">
    <location>
        <begin position="128"/>
        <end position="156"/>
    </location>
</feature>
<dbReference type="InterPro" id="IPR018060">
    <property type="entry name" value="HTH_AraC"/>
</dbReference>
<dbReference type="PANTHER" id="PTHR43280">
    <property type="entry name" value="ARAC-FAMILY TRANSCRIPTIONAL REGULATOR"/>
    <property type="match status" value="1"/>
</dbReference>
<dbReference type="InterPro" id="IPR009057">
    <property type="entry name" value="Homeodomain-like_sf"/>
</dbReference>
<keyword evidence="7" id="KW-1185">Reference proteome</keyword>
<dbReference type="SMART" id="SM00342">
    <property type="entry name" value="HTH_ARAC"/>
    <property type="match status" value="1"/>
</dbReference>
<feature type="transmembrane region" description="Helical" evidence="4">
    <location>
        <begin position="177"/>
        <end position="198"/>
    </location>
</feature>
<dbReference type="PROSITE" id="PS00041">
    <property type="entry name" value="HTH_ARAC_FAMILY_1"/>
    <property type="match status" value="1"/>
</dbReference>
<evidence type="ECO:0000256" key="3">
    <source>
        <dbReference type="ARBA" id="ARBA00023163"/>
    </source>
</evidence>
<comment type="caution">
    <text evidence="6">The sequence shown here is derived from an EMBL/GenBank/DDBJ whole genome shotgun (WGS) entry which is preliminary data.</text>
</comment>
<name>A0ABV5GJV1_9FLAO</name>
<feature type="transmembrane region" description="Helical" evidence="4">
    <location>
        <begin position="97"/>
        <end position="116"/>
    </location>
</feature>
<dbReference type="SUPFAM" id="SSF46689">
    <property type="entry name" value="Homeodomain-like"/>
    <property type="match status" value="1"/>
</dbReference>
<dbReference type="Proteomes" id="UP001589607">
    <property type="component" value="Unassembled WGS sequence"/>
</dbReference>
<dbReference type="PANTHER" id="PTHR43280:SF29">
    <property type="entry name" value="ARAC-FAMILY TRANSCRIPTIONAL REGULATOR"/>
    <property type="match status" value="1"/>
</dbReference>
<feature type="transmembrane region" description="Helical" evidence="4">
    <location>
        <begin position="204"/>
        <end position="224"/>
    </location>
</feature>
<dbReference type="Pfam" id="PF12833">
    <property type="entry name" value="HTH_18"/>
    <property type="match status" value="1"/>
</dbReference>
<dbReference type="RefSeq" id="WP_236455082.1">
    <property type="nucleotide sequence ID" value="NZ_CBCSGE010000004.1"/>
</dbReference>
<reference evidence="6 7" key="1">
    <citation type="submission" date="2024-09" db="EMBL/GenBank/DDBJ databases">
        <authorList>
            <person name="Sun Q."/>
            <person name="Mori K."/>
        </authorList>
    </citation>
    <scope>NUCLEOTIDE SEQUENCE [LARGE SCALE GENOMIC DNA]</scope>
    <source>
        <strain evidence="6 7">CECT 7955</strain>
    </source>
</reference>
<gene>
    <name evidence="6" type="ORF">ACFFVF_03995</name>
</gene>
<organism evidence="6 7">
    <name type="scientific">Flavobacterium jumunjinense</name>
    <dbReference type="NCBI Taxonomy" id="998845"/>
    <lineage>
        <taxon>Bacteria</taxon>
        <taxon>Pseudomonadati</taxon>
        <taxon>Bacteroidota</taxon>
        <taxon>Flavobacteriia</taxon>
        <taxon>Flavobacteriales</taxon>
        <taxon>Flavobacteriaceae</taxon>
        <taxon>Flavobacterium</taxon>
    </lineage>
</organism>
<evidence type="ECO:0000313" key="6">
    <source>
        <dbReference type="EMBL" id="MFB9095663.1"/>
    </source>
</evidence>
<evidence type="ECO:0000313" key="7">
    <source>
        <dbReference type="Proteomes" id="UP001589607"/>
    </source>
</evidence>
<feature type="transmembrane region" description="Helical" evidence="4">
    <location>
        <begin position="6"/>
        <end position="22"/>
    </location>
</feature>
<keyword evidence="1" id="KW-0805">Transcription regulation</keyword>